<dbReference type="RefSeq" id="WP_138576243.1">
    <property type="nucleotide sequence ID" value="NZ_CP040820.1"/>
</dbReference>
<keyword evidence="8" id="KW-0119">Carbohydrate metabolism</keyword>
<keyword evidence="6" id="KW-0963">Cytoplasm</keyword>
<dbReference type="GO" id="GO:0005992">
    <property type="term" value="P:trehalose biosynthetic process"/>
    <property type="evidence" value="ECO:0007669"/>
    <property type="project" value="UniProtKB-UniRule"/>
</dbReference>
<comment type="similarity">
    <text evidence="3 14">Belongs to the glycosyl hydrolase 13 family.</text>
</comment>
<gene>
    <name evidence="19" type="primary">treZ</name>
    <name evidence="19" type="ORF">FDP22_21590</name>
</gene>
<accession>A0A5B8G575</accession>
<evidence type="ECO:0000256" key="16">
    <source>
        <dbReference type="PIRSR" id="PIRSR006337-3"/>
    </source>
</evidence>
<dbReference type="InterPro" id="IPR014756">
    <property type="entry name" value="Ig_E-set"/>
</dbReference>
<evidence type="ECO:0000256" key="5">
    <source>
        <dbReference type="ARBA" id="ARBA00015938"/>
    </source>
</evidence>
<evidence type="ECO:0000256" key="1">
    <source>
        <dbReference type="ARBA" id="ARBA00004496"/>
    </source>
</evidence>
<dbReference type="PIRSF" id="PIRSF006337">
    <property type="entry name" value="Trehalose_TreZ"/>
    <property type="match status" value="1"/>
</dbReference>
<dbReference type="CDD" id="cd02853">
    <property type="entry name" value="E_set_MTHase_like_N"/>
    <property type="match status" value="1"/>
</dbReference>
<evidence type="ECO:0000256" key="9">
    <source>
        <dbReference type="ARBA" id="ARBA00023295"/>
    </source>
</evidence>
<dbReference type="SUPFAM" id="SSF51445">
    <property type="entry name" value="(Trans)glycosidases"/>
    <property type="match status" value="1"/>
</dbReference>
<proteinExistence type="inferred from homology"/>
<dbReference type="PANTHER" id="PTHR43651:SF11">
    <property type="entry name" value="MALTO-OLIGOSYLTREHALOSE TREHALOHYDROLASE"/>
    <property type="match status" value="1"/>
</dbReference>
<dbReference type="PANTHER" id="PTHR43651">
    <property type="entry name" value="1,4-ALPHA-GLUCAN-BRANCHING ENZYME"/>
    <property type="match status" value="1"/>
</dbReference>
<dbReference type="NCBIfam" id="TIGR02402">
    <property type="entry name" value="trehalose_TreZ"/>
    <property type="match status" value="1"/>
</dbReference>
<dbReference type="KEGG" id="ppru:FDP22_21590"/>
<dbReference type="SUPFAM" id="SSF81296">
    <property type="entry name" value="E set domains"/>
    <property type="match status" value="1"/>
</dbReference>
<evidence type="ECO:0000256" key="11">
    <source>
        <dbReference type="ARBA" id="ARBA00033284"/>
    </source>
</evidence>
<dbReference type="EMBL" id="CP040820">
    <property type="protein sequence ID" value="QDL94462.1"/>
    <property type="molecule type" value="Genomic_DNA"/>
</dbReference>
<keyword evidence="20" id="KW-1185">Reference proteome</keyword>
<dbReference type="GO" id="GO:0005737">
    <property type="term" value="C:cytoplasm"/>
    <property type="evidence" value="ECO:0007669"/>
    <property type="project" value="UniProtKB-SubCell"/>
</dbReference>
<comment type="catalytic activity">
    <reaction evidence="12 14">
        <text>hydrolysis of (1-&gt;4)-alpha-D-glucosidic linkage in 4-alpha-D-[(1-&gt;4)-alpha-D-glucanosyl]n trehalose to yield trehalose and (1-&gt;4)-alpha-D-glucan.</text>
        <dbReference type="EC" id="3.2.1.141"/>
    </reaction>
</comment>
<reference evidence="19 20" key="1">
    <citation type="submission" date="2019-06" db="EMBL/GenBank/DDBJ databases">
        <title>Genome sequence of Rhodobacteraceae bacterium D4M1.</title>
        <authorList>
            <person name="Cao J."/>
        </authorList>
    </citation>
    <scope>NUCLEOTIDE SEQUENCE [LARGE SCALE GENOMIC DNA]</scope>
    <source>
        <strain evidence="19 20">D4M1</strain>
        <plasmid evidence="20">pd4m1b</plasmid>
    </source>
</reference>
<dbReference type="Pfam" id="PF00128">
    <property type="entry name" value="Alpha-amylase"/>
    <property type="match status" value="1"/>
</dbReference>
<keyword evidence="7 14" id="KW-0378">Hydrolase</keyword>
<keyword evidence="9 14" id="KW-0326">Glycosidase</keyword>
<evidence type="ECO:0000256" key="10">
    <source>
        <dbReference type="ARBA" id="ARBA00032057"/>
    </source>
</evidence>
<dbReference type="Gene3D" id="2.60.40.10">
    <property type="entry name" value="Immunoglobulins"/>
    <property type="match status" value="1"/>
</dbReference>
<comment type="pathway">
    <text evidence="2 14">Glycan biosynthesis; trehalose biosynthesis.</text>
</comment>
<evidence type="ECO:0000256" key="12">
    <source>
        <dbReference type="ARBA" id="ARBA00034013"/>
    </source>
</evidence>
<keyword evidence="19" id="KW-0614">Plasmid</keyword>
<evidence type="ECO:0000313" key="20">
    <source>
        <dbReference type="Proteomes" id="UP000305888"/>
    </source>
</evidence>
<dbReference type="OrthoDB" id="9800174at2"/>
<evidence type="ECO:0000256" key="13">
    <source>
        <dbReference type="NCBIfam" id="TIGR02402"/>
    </source>
</evidence>
<dbReference type="InterPro" id="IPR013783">
    <property type="entry name" value="Ig-like_fold"/>
</dbReference>
<evidence type="ECO:0000256" key="17">
    <source>
        <dbReference type="SAM" id="MobiDB-lite"/>
    </source>
</evidence>
<evidence type="ECO:0000256" key="8">
    <source>
        <dbReference type="ARBA" id="ARBA00023277"/>
    </source>
</evidence>
<dbReference type="Gene3D" id="1.10.10.760">
    <property type="entry name" value="E-set domains of sugar-utilizing enzymes"/>
    <property type="match status" value="1"/>
</dbReference>
<dbReference type="SMART" id="SM00642">
    <property type="entry name" value="Aamy"/>
    <property type="match status" value="1"/>
</dbReference>
<dbReference type="AlphaFoldDB" id="A0A5B8G575"/>
<organism evidence="19 20">
    <name type="scientific">Paroceanicella profunda</name>
    <dbReference type="NCBI Taxonomy" id="2579971"/>
    <lineage>
        <taxon>Bacteria</taxon>
        <taxon>Pseudomonadati</taxon>
        <taxon>Pseudomonadota</taxon>
        <taxon>Alphaproteobacteria</taxon>
        <taxon>Rhodobacterales</taxon>
        <taxon>Paracoccaceae</taxon>
        <taxon>Paroceanicella</taxon>
    </lineage>
</organism>
<feature type="active site" description="Proton donor" evidence="15">
    <location>
        <position position="301"/>
    </location>
</feature>
<evidence type="ECO:0000256" key="4">
    <source>
        <dbReference type="ARBA" id="ARBA00012268"/>
    </source>
</evidence>
<dbReference type="InterPro" id="IPR017853">
    <property type="entry name" value="GH"/>
</dbReference>
<feature type="active site" description="Nucleophile" evidence="15">
    <location>
        <position position="269"/>
    </location>
</feature>
<evidence type="ECO:0000256" key="6">
    <source>
        <dbReference type="ARBA" id="ARBA00022490"/>
    </source>
</evidence>
<feature type="domain" description="Glycosyl hydrolase family 13 catalytic" evidence="18">
    <location>
        <begin position="124"/>
        <end position="474"/>
    </location>
</feature>
<evidence type="ECO:0000256" key="15">
    <source>
        <dbReference type="PIRSR" id="PIRSR006337-1"/>
    </source>
</evidence>
<evidence type="ECO:0000256" key="14">
    <source>
        <dbReference type="PIRNR" id="PIRNR006337"/>
    </source>
</evidence>
<name>A0A5B8G575_9RHOB</name>
<dbReference type="CDD" id="cd11325">
    <property type="entry name" value="AmyAc_GTHase"/>
    <property type="match status" value="1"/>
</dbReference>
<dbReference type="InterPro" id="IPR006047">
    <property type="entry name" value="GH13_cat_dom"/>
</dbReference>
<geneLocation type="plasmid" evidence="20">
    <name>pd4m1b</name>
</geneLocation>
<dbReference type="EC" id="3.2.1.141" evidence="4 13"/>
<evidence type="ECO:0000256" key="2">
    <source>
        <dbReference type="ARBA" id="ARBA00005199"/>
    </source>
</evidence>
<dbReference type="UniPathway" id="UPA00299"/>
<dbReference type="Proteomes" id="UP000305888">
    <property type="component" value="Plasmid pD4M1B"/>
</dbReference>
<protein>
    <recommendedName>
        <fullName evidence="5 13">Malto-oligosyltrehalose trehalohydrolase</fullName>
        <shortName evidence="14">MTHase</shortName>
        <ecNumber evidence="4 13">3.2.1.141</ecNumber>
    </recommendedName>
    <alternativeName>
        <fullName evidence="11 14">4-alpha-D-((1-&gt;4)-alpha-D-glucano)trehalose trehalohydrolase</fullName>
    </alternativeName>
    <alternativeName>
        <fullName evidence="10 14">Maltooligosyl trehalose trehalohydrolase</fullName>
    </alternativeName>
</protein>
<feature type="site" description="Transition state stabilizer" evidence="16">
    <location>
        <position position="390"/>
    </location>
</feature>
<evidence type="ECO:0000256" key="3">
    <source>
        <dbReference type="ARBA" id="ARBA00008061"/>
    </source>
</evidence>
<feature type="region of interest" description="Disordered" evidence="17">
    <location>
        <begin position="1"/>
        <end position="23"/>
    </location>
</feature>
<dbReference type="Gene3D" id="3.20.20.80">
    <property type="entry name" value="Glycosidases"/>
    <property type="match status" value="1"/>
</dbReference>
<evidence type="ECO:0000256" key="7">
    <source>
        <dbReference type="ARBA" id="ARBA00022801"/>
    </source>
</evidence>
<feature type="compositionally biased region" description="Low complexity" evidence="17">
    <location>
        <begin position="1"/>
        <end position="22"/>
    </location>
</feature>
<comment type="subcellular location">
    <subcellularLocation>
        <location evidence="1 15">Cytoplasm</location>
    </subcellularLocation>
</comment>
<sequence>MSTHTRSPAAASGPAAASRPAPLWGPLLTGADTARFRLWAPSSPALALEIAGEGPVAMQPGPDGWFSLDTKAAPGTRYRFVLPDGTAVPDPAARAQSGGVHGWSVLRAPFAPDAGWPGRPWEETVLWEAHAGVFGGFEGLAAELPRLKALGITALEIMPVNAFSGSRNWGYDGVLPFAPAEAYGPPEALHALVGAAHREGLMVFLDVVYNHFGPDGNFLNAYAPEFFDTSEDTPWGGAVAVSRPEVAAFFTENAVMWLGEYGMDGLRFDAVHAIGNPAFLDRMAADIRAALPGRRIHLVLENEDNDAPRLEAGFDAQWNDDFHNTLHVLLTGETEGYYADFAEAPARRLARCLAEGFVWQGETTPRGRVRGRASGHLRPTAFVNFLQNHDQTGNRAMGDRLLTLAEPAALRAATVALALMPAIPMLFMGEEQGAVTPFQFFTDFHDDLAEAVREGRRREFAHFPAFANPEARARIPDPNAPETFLRSRPVPGPDAAAWEALWRALLDLRARQIVPRLAGASALGAEAIGPRAVSAAWRMGDGARLDLLLSLDPAGAPDAICPPGPVLFTEGDPLGGAGCTVWLGAS</sequence>
<evidence type="ECO:0000259" key="18">
    <source>
        <dbReference type="SMART" id="SM00642"/>
    </source>
</evidence>
<dbReference type="InterPro" id="IPR044901">
    <property type="entry name" value="Trehalose_TreZ_E-set_sf"/>
</dbReference>
<dbReference type="GO" id="GO:0033942">
    <property type="term" value="F:4-alpha-D-(1-&gt;4)-alpha-D-glucanotrehalose trehalohydrolase activity"/>
    <property type="evidence" value="ECO:0007669"/>
    <property type="project" value="UniProtKB-EC"/>
</dbReference>
<dbReference type="InterPro" id="IPR012768">
    <property type="entry name" value="Trehalose_TreZ"/>
</dbReference>
<evidence type="ECO:0000313" key="19">
    <source>
        <dbReference type="EMBL" id="QDL94462.1"/>
    </source>
</evidence>